<proteinExistence type="predicted"/>
<keyword evidence="1" id="KW-0812">Transmembrane</keyword>
<evidence type="ECO:0000313" key="3">
    <source>
        <dbReference type="EMBL" id="WVZ56511.1"/>
    </source>
</evidence>
<feature type="domain" description="DUF7953" evidence="2">
    <location>
        <begin position="34"/>
        <end position="141"/>
    </location>
</feature>
<evidence type="ECO:0000256" key="1">
    <source>
        <dbReference type="SAM" id="Phobius"/>
    </source>
</evidence>
<dbReference type="InterPro" id="IPR057713">
    <property type="entry name" value="DUF7953"/>
</dbReference>
<dbReference type="AlphaFoldDB" id="A0AAQ3PZU2"/>
<evidence type="ECO:0000259" key="2">
    <source>
        <dbReference type="Pfam" id="PF25829"/>
    </source>
</evidence>
<keyword evidence="1" id="KW-1133">Transmembrane helix</keyword>
<reference evidence="3 4" key="1">
    <citation type="submission" date="2024-02" db="EMBL/GenBank/DDBJ databases">
        <title>High-quality chromosome-scale genome assembly of Pensacola bahiagrass (Paspalum notatum Flugge var. saurae).</title>
        <authorList>
            <person name="Vega J.M."/>
            <person name="Podio M."/>
            <person name="Orjuela J."/>
            <person name="Siena L.A."/>
            <person name="Pessino S.C."/>
            <person name="Combes M.C."/>
            <person name="Mariac C."/>
            <person name="Albertini E."/>
            <person name="Pupilli F."/>
            <person name="Ortiz J.P.A."/>
            <person name="Leblanc O."/>
        </authorList>
    </citation>
    <scope>NUCLEOTIDE SEQUENCE [LARGE SCALE GENOMIC DNA]</scope>
    <source>
        <strain evidence="3">R1</strain>
        <tissue evidence="3">Leaf</tissue>
    </source>
</reference>
<name>A0AAQ3PZU2_PASNO</name>
<keyword evidence="4" id="KW-1185">Reference proteome</keyword>
<sequence>MRWPAPISPRRSPLLLFGLLVALYTTPGAFSLRLVTLDTIEIFATHEWFVKPTVVFRCNGENKTYLPDVKEADTLYTFKGEESWQPLTELPENKCKRCGLFEEDVFKDDVFDEWEMCSSDFKDGKYTRFKENQFNATFLCPNCTASTGDHGNREPSSELETKKASIAVIIIVSVLASVLVIIALFVGYKYWQKKKRERDQARFLKLFEEGDDLEDELGLSNEL</sequence>
<organism evidence="3 4">
    <name type="scientific">Paspalum notatum var. saurae</name>
    <dbReference type="NCBI Taxonomy" id="547442"/>
    <lineage>
        <taxon>Eukaryota</taxon>
        <taxon>Viridiplantae</taxon>
        <taxon>Streptophyta</taxon>
        <taxon>Embryophyta</taxon>
        <taxon>Tracheophyta</taxon>
        <taxon>Spermatophyta</taxon>
        <taxon>Magnoliopsida</taxon>
        <taxon>Liliopsida</taxon>
        <taxon>Poales</taxon>
        <taxon>Poaceae</taxon>
        <taxon>PACMAD clade</taxon>
        <taxon>Panicoideae</taxon>
        <taxon>Andropogonodae</taxon>
        <taxon>Paspaleae</taxon>
        <taxon>Paspalinae</taxon>
        <taxon>Paspalum</taxon>
    </lineage>
</organism>
<keyword evidence="1" id="KW-0472">Membrane</keyword>
<dbReference type="Pfam" id="PF25829">
    <property type="entry name" value="DUF7953"/>
    <property type="match status" value="1"/>
</dbReference>
<feature type="transmembrane region" description="Helical" evidence="1">
    <location>
        <begin position="166"/>
        <end position="188"/>
    </location>
</feature>
<dbReference type="Proteomes" id="UP001341281">
    <property type="component" value="Chromosome 02"/>
</dbReference>
<evidence type="ECO:0000313" key="4">
    <source>
        <dbReference type="Proteomes" id="UP001341281"/>
    </source>
</evidence>
<protein>
    <recommendedName>
        <fullName evidence="2">DUF7953 domain-containing protein</fullName>
    </recommendedName>
</protein>
<dbReference type="PANTHER" id="PTHR33780">
    <property type="entry name" value="EXPRESSED PROTEIN"/>
    <property type="match status" value="1"/>
</dbReference>
<accession>A0AAQ3PZU2</accession>
<dbReference type="EMBL" id="CP144746">
    <property type="protein sequence ID" value="WVZ56511.1"/>
    <property type="molecule type" value="Genomic_DNA"/>
</dbReference>
<gene>
    <name evidence="3" type="ORF">U9M48_007028</name>
</gene>
<dbReference type="PANTHER" id="PTHR33780:SF3">
    <property type="entry name" value="EXPRESSED PROTEIN"/>
    <property type="match status" value="1"/>
</dbReference>